<reference evidence="1" key="1">
    <citation type="journal article" date="2022" name="Int. J. Mol. Sci.">
        <title>Draft Genome of Tanacetum Coccineum: Genomic Comparison of Closely Related Tanacetum-Family Plants.</title>
        <authorList>
            <person name="Yamashiro T."/>
            <person name="Shiraishi A."/>
            <person name="Nakayama K."/>
            <person name="Satake H."/>
        </authorList>
    </citation>
    <scope>NUCLEOTIDE SEQUENCE</scope>
</reference>
<gene>
    <name evidence="1" type="ORF">Tco_0652494</name>
</gene>
<dbReference type="EMBL" id="BQNB010009026">
    <property type="protein sequence ID" value="GJS57710.1"/>
    <property type="molecule type" value="Genomic_DNA"/>
</dbReference>
<dbReference type="Proteomes" id="UP001151760">
    <property type="component" value="Unassembled WGS sequence"/>
</dbReference>
<reference evidence="1" key="2">
    <citation type="submission" date="2022-01" db="EMBL/GenBank/DDBJ databases">
        <authorList>
            <person name="Yamashiro T."/>
            <person name="Shiraishi A."/>
            <person name="Satake H."/>
            <person name="Nakayama K."/>
        </authorList>
    </citation>
    <scope>NUCLEOTIDE SEQUENCE</scope>
</reference>
<sequence length="121" mass="13825">MLRVVLRLLKQSVHEITDLSNRSSSSCQPNCAETEVSLQVQPMKVPGNQTSYDRELQKACKGVVVGFVVKFENFVEIEQKLVARESSEIGYRTREMEHWMSEGSTKKRRCCCQRGGSKARR</sequence>
<organism evidence="1 2">
    <name type="scientific">Tanacetum coccineum</name>
    <dbReference type="NCBI Taxonomy" id="301880"/>
    <lineage>
        <taxon>Eukaryota</taxon>
        <taxon>Viridiplantae</taxon>
        <taxon>Streptophyta</taxon>
        <taxon>Embryophyta</taxon>
        <taxon>Tracheophyta</taxon>
        <taxon>Spermatophyta</taxon>
        <taxon>Magnoliopsida</taxon>
        <taxon>eudicotyledons</taxon>
        <taxon>Gunneridae</taxon>
        <taxon>Pentapetalae</taxon>
        <taxon>asterids</taxon>
        <taxon>campanulids</taxon>
        <taxon>Asterales</taxon>
        <taxon>Asteraceae</taxon>
        <taxon>Asteroideae</taxon>
        <taxon>Anthemideae</taxon>
        <taxon>Anthemidinae</taxon>
        <taxon>Tanacetum</taxon>
    </lineage>
</organism>
<proteinExistence type="predicted"/>
<keyword evidence="2" id="KW-1185">Reference proteome</keyword>
<evidence type="ECO:0000313" key="1">
    <source>
        <dbReference type="EMBL" id="GJS57710.1"/>
    </source>
</evidence>
<accession>A0ABQ4WY50</accession>
<protein>
    <submittedName>
        <fullName evidence="1">Uncharacterized protein</fullName>
    </submittedName>
</protein>
<evidence type="ECO:0000313" key="2">
    <source>
        <dbReference type="Proteomes" id="UP001151760"/>
    </source>
</evidence>
<name>A0ABQ4WY50_9ASTR</name>
<comment type="caution">
    <text evidence="1">The sequence shown here is derived from an EMBL/GenBank/DDBJ whole genome shotgun (WGS) entry which is preliminary data.</text>
</comment>